<accession>A0A2R8BA93</accession>
<dbReference type="Proteomes" id="UP000244880">
    <property type="component" value="Unassembled WGS sequence"/>
</dbReference>
<dbReference type="InterPro" id="IPR052162">
    <property type="entry name" value="Sensor_kinase/Photoreceptor"/>
</dbReference>
<dbReference type="InterPro" id="IPR003661">
    <property type="entry name" value="HisK_dim/P_dom"/>
</dbReference>
<comment type="catalytic activity">
    <reaction evidence="1">
        <text>ATP + protein L-histidine = ADP + protein N-phospho-L-histidine.</text>
        <dbReference type="EC" id="2.7.13.3"/>
    </reaction>
</comment>
<dbReference type="PROSITE" id="PS50109">
    <property type="entry name" value="HIS_KIN"/>
    <property type="match status" value="1"/>
</dbReference>
<dbReference type="InterPro" id="IPR005467">
    <property type="entry name" value="His_kinase_dom"/>
</dbReference>
<evidence type="ECO:0000256" key="1">
    <source>
        <dbReference type="ARBA" id="ARBA00000085"/>
    </source>
</evidence>
<dbReference type="Pfam" id="PF00512">
    <property type="entry name" value="HisKA"/>
    <property type="match status" value="1"/>
</dbReference>
<evidence type="ECO:0000313" key="9">
    <source>
        <dbReference type="Proteomes" id="UP000244880"/>
    </source>
</evidence>
<dbReference type="Gene3D" id="3.30.565.10">
    <property type="entry name" value="Histidine kinase-like ATPase, C-terminal domain"/>
    <property type="match status" value="1"/>
</dbReference>
<dbReference type="EMBL" id="OMOR01000001">
    <property type="protein sequence ID" value="SPH19956.1"/>
    <property type="molecule type" value="Genomic_DNA"/>
</dbReference>
<keyword evidence="6" id="KW-0472">Membrane</keyword>
<dbReference type="GO" id="GO:0000155">
    <property type="term" value="F:phosphorelay sensor kinase activity"/>
    <property type="evidence" value="ECO:0007669"/>
    <property type="project" value="InterPro"/>
</dbReference>
<keyword evidence="6" id="KW-1133">Transmembrane helix</keyword>
<reference evidence="8 9" key="1">
    <citation type="submission" date="2018-03" db="EMBL/GenBank/DDBJ databases">
        <authorList>
            <person name="Keele B.F."/>
        </authorList>
    </citation>
    <scope>NUCLEOTIDE SEQUENCE [LARGE SCALE GENOMIC DNA]</scope>
    <source>
        <strain evidence="8 9">CECT 8599</strain>
    </source>
</reference>
<dbReference type="InterPro" id="IPR036890">
    <property type="entry name" value="HATPase_C_sf"/>
</dbReference>
<keyword evidence="3" id="KW-0597">Phosphoprotein</keyword>
<feature type="domain" description="Histidine kinase" evidence="7">
    <location>
        <begin position="270"/>
        <end position="486"/>
    </location>
</feature>
<evidence type="ECO:0000259" key="7">
    <source>
        <dbReference type="PROSITE" id="PS50109"/>
    </source>
</evidence>
<dbReference type="Pfam" id="PF17149">
    <property type="entry name" value="CHASE5"/>
    <property type="match status" value="1"/>
</dbReference>
<dbReference type="SMART" id="SM00388">
    <property type="entry name" value="HisKA"/>
    <property type="match status" value="1"/>
</dbReference>
<dbReference type="OrthoDB" id="9760752at2"/>
<dbReference type="PRINTS" id="PR00344">
    <property type="entry name" value="BCTRLSENSOR"/>
</dbReference>
<dbReference type="InterPro" id="IPR036097">
    <property type="entry name" value="HisK_dim/P_sf"/>
</dbReference>
<evidence type="ECO:0000256" key="5">
    <source>
        <dbReference type="ARBA" id="ARBA00022777"/>
    </source>
</evidence>
<dbReference type="RefSeq" id="WP_108827235.1">
    <property type="nucleotide sequence ID" value="NZ_OMOR01000001.1"/>
</dbReference>
<gene>
    <name evidence="8" type="primary">cph1_1</name>
    <name evidence="8" type="ORF">ASD8599_00697</name>
</gene>
<dbReference type="SMART" id="SM00387">
    <property type="entry name" value="HATPase_c"/>
    <property type="match status" value="1"/>
</dbReference>
<dbReference type="InterPro" id="IPR004358">
    <property type="entry name" value="Sig_transdc_His_kin-like_C"/>
</dbReference>
<evidence type="ECO:0000256" key="4">
    <source>
        <dbReference type="ARBA" id="ARBA00022679"/>
    </source>
</evidence>
<dbReference type="SUPFAM" id="SSF47384">
    <property type="entry name" value="Homodimeric domain of signal transducing histidine kinase"/>
    <property type="match status" value="1"/>
</dbReference>
<evidence type="ECO:0000256" key="3">
    <source>
        <dbReference type="ARBA" id="ARBA00022553"/>
    </source>
</evidence>
<feature type="transmembrane region" description="Helical" evidence="6">
    <location>
        <begin position="20"/>
        <end position="41"/>
    </location>
</feature>
<dbReference type="Pfam" id="PF02518">
    <property type="entry name" value="HATPase_c"/>
    <property type="match status" value="1"/>
</dbReference>
<sequence>MTGFFSVGGRSSSALGRRMVIYILLANAFLSLFASSFQLYASYKQGRAEVTATVQMIESSFKHGFEEALWRYNSPLIEALLEGVLHNEDVQYLKLQSDNGQIWEAGEFTGVDRTVSGTVDFFHDADTAREVPLGKLFVGVTLRSVETRLWSQLFVMLFSNLGKTLCASMVMLLLFDRMVTRHLETISQHVSQRGWFDRRKPLQLDRAPHETRDDLDNIVAAINDAHRKGRQDFDKLQAEVHRRRVVETLLRQRSQALENANEEQAQFTYAISHDMKSPANTIQMLLKELLETEADNLSEDGKSMIADACLTVQRMTLLVEDVLKYARTVGDDLQVEDVDLNVLLAEIVQDLSGDIAQSNGIVEIGDLPRLQGSPWQLRLLFQNLVQNGLKFATPGVPPHVTIREVLPKKRDRIRFCVQDNGIGVDQIHHEKIFALFQRLHTHTDHPGSGLGLTVCKRVTANHGGTISMKSQSGDGCAMTVEFPVEGR</sequence>
<dbReference type="InterPro" id="IPR003594">
    <property type="entry name" value="HATPase_dom"/>
</dbReference>
<dbReference type="PANTHER" id="PTHR43304:SF1">
    <property type="entry name" value="PAC DOMAIN-CONTAINING PROTEIN"/>
    <property type="match status" value="1"/>
</dbReference>
<keyword evidence="9" id="KW-1185">Reference proteome</keyword>
<feature type="transmembrane region" description="Helical" evidence="6">
    <location>
        <begin position="153"/>
        <end position="175"/>
    </location>
</feature>
<dbReference type="CDD" id="cd00082">
    <property type="entry name" value="HisKA"/>
    <property type="match status" value="1"/>
</dbReference>
<dbReference type="Gene3D" id="1.10.287.130">
    <property type="match status" value="1"/>
</dbReference>
<evidence type="ECO:0000313" key="8">
    <source>
        <dbReference type="EMBL" id="SPH19956.1"/>
    </source>
</evidence>
<dbReference type="SUPFAM" id="SSF55874">
    <property type="entry name" value="ATPase domain of HSP90 chaperone/DNA topoisomerase II/histidine kinase"/>
    <property type="match status" value="1"/>
</dbReference>
<keyword evidence="4 8" id="KW-0808">Transferase</keyword>
<evidence type="ECO:0000256" key="2">
    <source>
        <dbReference type="ARBA" id="ARBA00012438"/>
    </source>
</evidence>
<proteinExistence type="predicted"/>
<dbReference type="EC" id="2.7.13.3" evidence="2"/>
<evidence type="ECO:0000256" key="6">
    <source>
        <dbReference type="SAM" id="Phobius"/>
    </source>
</evidence>
<protein>
    <recommendedName>
        <fullName evidence="2">histidine kinase</fullName>
        <ecNumber evidence="2">2.7.13.3</ecNumber>
    </recommendedName>
</protein>
<keyword evidence="6" id="KW-0812">Transmembrane</keyword>
<organism evidence="8 9">
    <name type="scientific">Ascidiaceihabitans donghaensis</name>
    <dbReference type="NCBI Taxonomy" id="1510460"/>
    <lineage>
        <taxon>Bacteria</taxon>
        <taxon>Pseudomonadati</taxon>
        <taxon>Pseudomonadota</taxon>
        <taxon>Alphaproteobacteria</taxon>
        <taxon>Rhodobacterales</taxon>
        <taxon>Paracoccaceae</taxon>
        <taxon>Ascidiaceihabitans</taxon>
    </lineage>
</organism>
<dbReference type="AlphaFoldDB" id="A0A2R8BA93"/>
<dbReference type="PANTHER" id="PTHR43304">
    <property type="entry name" value="PHYTOCHROME-LIKE PROTEIN CPH1"/>
    <property type="match status" value="1"/>
</dbReference>
<dbReference type="InterPro" id="IPR033414">
    <property type="entry name" value="Sensor_dom"/>
</dbReference>
<keyword evidence="5" id="KW-0418">Kinase</keyword>
<name>A0A2R8BA93_9RHOB</name>